<feature type="region of interest" description="Disordered" evidence="1">
    <location>
        <begin position="1"/>
        <end position="20"/>
    </location>
</feature>
<name>A0A0C2WMU3_AMAMK</name>
<sequence length="322" mass="35523">MSDKNQISSPHAMYGNVSTYHDSPATEGQGGLLDSMFPSPQAYIKNDVDSVIEFLDVRRQRINYNAEAMKELYLRRQSMMAKPNIEDSVALPILNGGAFLPFTGLGFGRSDLDAFQYHLSQGLGMDILHHADALNEPKRPVSMKVAGHYQASAALSHNMQTSMTEIMDRSLPCGEVARCHDKRAFIPAHATPQSSNLDYGHAPEIGLSSARSCLPGQTISPASLTYISDNRDGHVRSSVSTPPRNRIGGPTVLSFISGGIKHYRCECGYESVRKGDVHHHIESLQHSERKYGCSCGKKFTRYDSLKRHGKRCRNRGQMGLSA</sequence>
<keyword evidence="3" id="KW-1185">Reference proteome</keyword>
<evidence type="ECO:0000313" key="2">
    <source>
        <dbReference type="EMBL" id="KIL57533.1"/>
    </source>
</evidence>
<evidence type="ECO:0000256" key="1">
    <source>
        <dbReference type="SAM" id="MobiDB-lite"/>
    </source>
</evidence>
<proteinExistence type="predicted"/>
<dbReference type="InParanoid" id="A0A0C2WMU3"/>
<protein>
    <recommendedName>
        <fullName evidence="4">C2H2-type domain-containing protein</fullName>
    </recommendedName>
</protein>
<accession>A0A0C2WMU3</accession>
<dbReference type="HOGENOM" id="CLU_073869_0_0_1"/>
<reference evidence="2 3" key="1">
    <citation type="submission" date="2014-04" db="EMBL/GenBank/DDBJ databases">
        <title>Evolutionary Origins and Diversification of the Mycorrhizal Mutualists.</title>
        <authorList>
            <consortium name="DOE Joint Genome Institute"/>
            <consortium name="Mycorrhizal Genomics Consortium"/>
            <person name="Kohler A."/>
            <person name="Kuo A."/>
            <person name="Nagy L.G."/>
            <person name="Floudas D."/>
            <person name="Copeland A."/>
            <person name="Barry K.W."/>
            <person name="Cichocki N."/>
            <person name="Veneault-Fourrey C."/>
            <person name="LaButti K."/>
            <person name="Lindquist E.A."/>
            <person name="Lipzen A."/>
            <person name="Lundell T."/>
            <person name="Morin E."/>
            <person name="Murat C."/>
            <person name="Riley R."/>
            <person name="Ohm R."/>
            <person name="Sun H."/>
            <person name="Tunlid A."/>
            <person name="Henrissat B."/>
            <person name="Grigoriev I.V."/>
            <person name="Hibbett D.S."/>
            <person name="Martin F."/>
        </authorList>
    </citation>
    <scope>NUCLEOTIDE SEQUENCE [LARGE SCALE GENOMIC DNA]</scope>
    <source>
        <strain evidence="2 3">Koide BX008</strain>
    </source>
</reference>
<dbReference type="AlphaFoldDB" id="A0A0C2WMU3"/>
<dbReference type="OrthoDB" id="3061653at2759"/>
<gene>
    <name evidence="2" type="ORF">M378DRAFT_381521</name>
</gene>
<evidence type="ECO:0008006" key="4">
    <source>
        <dbReference type="Google" id="ProtNLM"/>
    </source>
</evidence>
<dbReference type="EMBL" id="KN818366">
    <property type="protein sequence ID" value="KIL57533.1"/>
    <property type="molecule type" value="Genomic_DNA"/>
</dbReference>
<evidence type="ECO:0000313" key="3">
    <source>
        <dbReference type="Proteomes" id="UP000054549"/>
    </source>
</evidence>
<organism evidence="2 3">
    <name type="scientific">Amanita muscaria (strain Koide BX008)</name>
    <dbReference type="NCBI Taxonomy" id="946122"/>
    <lineage>
        <taxon>Eukaryota</taxon>
        <taxon>Fungi</taxon>
        <taxon>Dikarya</taxon>
        <taxon>Basidiomycota</taxon>
        <taxon>Agaricomycotina</taxon>
        <taxon>Agaricomycetes</taxon>
        <taxon>Agaricomycetidae</taxon>
        <taxon>Agaricales</taxon>
        <taxon>Pluteineae</taxon>
        <taxon>Amanitaceae</taxon>
        <taxon>Amanita</taxon>
    </lineage>
</organism>
<dbReference type="Proteomes" id="UP000054549">
    <property type="component" value="Unassembled WGS sequence"/>
</dbReference>
<dbReference type="Gene3D" id="3.30.160.60">
    <property type="entry name" value="Classic Zinc Finger"/>
    <property type="match status" value="1"/>
</dbReference>